<dbReference type="Gene3D" id="1.10.1740.10">
    <property type="match status" value="1"/>
</dbReference>
<gene>
    <name evidence="6" type="primary">sigD</name>
    <name evidence="6" type="ORF">BBEV_1800</name>
</gene>
<dbReference type="InterPro" id="IPR007630">
    <property type="entry name" value="RNA_pol_sigma70_r4"/>
</dbReference>
<organism evidence="6 7">
    <name type="scientific">Salisediminibacterium beveridgei</name>
    <dbReference type="NCBI Taxonomy" id="632773"/>
    <lineage>
        <taxon>Bacteria</taxon>
        <taxon>Bacillati</taxon>
        <taxon>Bacillota</taxon>
        <taxon>Bacilli</taxon>
        <taxon>Bacillales</taxon>
        <taxon>Bacillaceae</taxon>
        <taxon>Salisediminibacterium</taxon>
    </lineage>
</organism>
<keyword evidence="1" id="KW-0805">Transcription regulation</keyword>
<evidence type="ECO:0000256" key="2">
    <source>
        <dbReference type="ARBA" id="ARBA00023082"/>
    </source>
</evidence>
<evidence type="ECO:0000313" key="7">
    <source>
        <dbReference type="Proteomes" id="UP000094463"/>
    </source>
</evidence>
<dbReference type="OrthoDB" id="9799825at2"/>
<name>A0A1D7QVX2_9BACI</name>
<dbReference type="Pfam" id="PF04539">
    <property type="entry name" value="Sigma70_r3"/>
    <property type="match status" value="1"/>
</dbReference>
<sequence>MSRLSFTAQLDKDWKSWTSSRDRSAGNRLIEAYMPLVDYHVQRIGIHLPKNVSHDDLRSHGLMGLYDALEKFDLKRELKFDTYASFRVRGAIIDGLRQEDWLPRTLRDKAKKIEQVTETLEQQLGRNVTAMEIADETGMTENEVIRTSNESYFSHRLSIDEPTQDDDQTETYASSIADQQSLTPAESLSKQSDYAELAEAIQTLNEKEQLVITLFYYEELTLTEIGEALSLSTSRISQIHSKSVFKLQQQLKSGR</sequence>
<dbReference type="AlphaFoldDB" id="A0A1D7QVX2"/>
<dbReference type="STRING" id="632773.BBEV_1800"/>
<protein>
    <submittedName>
        <fullName evidence="6">RNA polymerase sigma factor SigD</fullName>
    </submittedName>
</protein>
<dbReference type="RefSeq" id="WP_069365171.1">
    <property type="nucleotide sequence ID" value="NZ_CP012502.1"/>
</dbReference>
<dbReference type="PRINTS" id="PR00046">
    <property type="entry name" value="SIGMA70FCT"/>
</dbReference>
<dbReference type="Gene3D" id="1.20.140.160">
    <property type="match status" value="1"/>
</dbReference>
<dbReference type="EMBL" id="CP012502">
    <property type="protein sequence ID" value="AOM83161.1"/>
    <property type="molecule type" value="Genomic_DNA"/>
</dbReference>
<dbReference type="SUPFAM" id="SSF88946">
    <property type="entry name" value="Sigma2 domain of RNA polymerase sigma factors"/>
    <property type="match status" value="1"/>
</dbReference>
<dbReference type="PANTHER" id="PTHR30385">
    <property type="entry name" value="SIGMA FACTOR F FLAGELLAR"/>
    <property type="match status" value="1"/>
</dbReference>
<keyword evidence="3" id="KW-0238">DNA-binding</keyword>
<dbReference type="InterPro" id="IPR013325">
    <property type="entry name" value="RNA_pol_sigma_r2"/>
</dbReference>
<dbReference type="InterPro" id="IPR012845">
    <property type="entry name" value="RNA_pol_sigma_FliA_WhiG"/>
</dbReference>
<dbReference type="NCBIfam" id="TIGR02479">
    <property type="entry name" value="FliA_WhiG"/>
    <property type="match status" value="1"/>
</dbReference>
<dbReference type="GO" id="GO:0006352">
    <property type="term" value="P:DNA-templated transcription initiation"/>
    <property type="evidence" value="ECO:0007669"/>
    <property type="project" value="InterPro"/>
</dbReference>
<evidence type="ECO:0000256" key="1">
    <source>
        <dbReference type="ARBA" id="ARBA00023015"/>
    </source>
</evidence>
<dbReference type="PIRSF" id="PIRSF000770">
    <property type="entry name" value="RNA_pol_sigma-SigE/K"/>
    <property type="match status" value="1"/>
</dbReference>
<proteinExistence type="predicted"/>
<dbReference type="InterPro" id="IPR014284">
    <property type="entry name" value="RNA_pol_sigma-70_dom"/>
</dbReference>
<reference evidence="6 7" key="1">
    <citation type="submission" date="2015-08" db="EMBL/GenBank/DDBJ databases">
        <title>The complete genome sequence of Bacillus beveridgei MLTeJB.</title>
        <authorList>
            <person name="Hanson T.E."/>
            <person name="Mesa C."/>
            <person name="Basesman S.M."/>
            <person name="Oremland R.S."/>
        </authorList>
    </citation>
    <scope>NUCLEOTIDE SEQUENCE [LARGE SCALE GENOMIC DNA]</scope>
    <source>
        <strain evidence="6 7">MLTeJB</strain>
    </source>
</reference>
<evidence type="ECO:0000256" key="4">
    <source>
        <dbReference type="ARBA" id="ARBA00023163"/>
    </source>
</evidence>
<evidence type="ECO:0000256" key="3">
    <source>
        <dbReference type="ARBA" id="ARBA00023125"/>
    </source>
</evidence>
<dbReference type="GO" id="GO:0016987">
    <property type="term" value="F:sigma factor activity"/>
    <property type="evidence" value="ECO:0007669"/>
    <property type="project" value="UniProtKB-KW"/>
</dbReference>
<dbReference type="Pfam" id="PF04545">
    <property type="entry name" value="Sigma70_r4"/>
    <property type="match status" value="1"/>
</dbReference>
<dbReference type="NCBIfam" id="TIGR02937">
    <property type="entry name" value="sigma70-ECF"/>
    <property type="match status" value="1"/>
</dbReference>
<dbReference type="KEGG" id="bbev:BBEV_1800"/>
<dbReference type="GO" id="GO:0003899">
    <property type="term" value="F:DNA-directed RNA polymerase activity"/>
    <property type="evidence" value="ECO:0007669"/>
    <property type="project" value="InterPro"/>
</dbReference>
<feature type="domain" description="RNA polymerase sigma-70" evidence="5">
    <location>
        <begin position="221"/>
        <end position="247"/>
    </location>
</feature>
<dbReference type="InterPro" id="IPR007624">
    <property type="entry name" value="RNA_pol_sigma70_r3"/>
</dbReference>
<accession>A0A1D7QVX2</accession>
<dbReference type="GO" id="GO:0003677">
    <property type="term" value="F:DNA binding"/>
    <property type="evidence" value="ECO:0007669"/>
    <property type="project" value="UniProtKB-KW"/>
</dbReference>
<keyword evidence="4" id="KW-0804">Transcription</keyword>
<dbReference type="InterPro" id="IPR013324">
    <property type="entry name" value="RNA_pol_sigma_r3/r4-like"/>
</dbReference>
<dbReference type="PANTHER" id="PTHR30385:SF7">
    <property type="entry name" value="RNA POLYMERASE SIGMA FACTOR FLIA"/>
    <property type="match status" value="1"/>
</dbReference>
<dbReference type="NCBIfam" id="NF005809">
    <property type="entry name" value="PRK07670.1"/>
    <property type="match status" value="1"/>
</dbReference>
<dbReference type="SUPFAM" id="SSF88659">
    <property type="entry name" value="Sigma3 and sigma4 domains of RNA polymerase sigma factors"/>
    <property type="match status" value="2"/>
</dbReference>
<dbReference type="InterPro" id="IPR000943">
    <property type="entry name" value="RNA_pol_sigma70"/>
</dbReference>
<keyword evidence="7" id="KW-1185">Reference proteome</keyword>
<dbReference type="Pfam" id="PF04542">
    <property type="entry name" value="Sigma70_r2"/>
    <property type="match status" value="1"/>
</dbReference>
<keyword evidence="2" id="KW-0731">Sigma factor</keyword>
<evidence type="ECO:0000259" key="5">
    <source>
        <dbReference type="PROSITE" id="PS00716"/>
    </source>
</evidence>
<dbReference type="InterPro" id="IPR007627">
    <property type="entry name" value="RNA_pol_sigma70_r2"/>
</dbReference>
<dbReference type="PROSITE" id="PS00716">
    <property type="entry name" value="SIGMA70_2"/>
    <property type="match status" value="1"/>
</dbReference>
<dbReference type="CDD" id="cd06171">
    <property type="entry name" value="Sigma70_r4"/>
    <property type="match status" value="1"/>
</dbReference>
<dbReference type="Proteomes" id="UP000094463">
    <property type="component" value="Chromosome"/>
</dbReference>
<dbReference type="PATRIC" id="fig|632773.3.peg.1888"/>
<evidence type="ECO:0000313" key="6">
    <source>
        <dbReference type="EMBL" id="AOM83161.1"/>
    </source>
</evidence>